<proteinExistence type="predicted"/>
<reference evidence="3 4" key="1">
    <citation type="journal article" date="2018" name="Sci. Rep.">
        <title>A novel species of the marine cyanobacterium Acaryochloris with a unique pigment content and lifestyle.</title>
        <authorList>
            <person name="Partensky F."/>
            <person name="Six C."/>
            <person name="Ratin M."/>
            <person name="Garczarek L."/>
            <person name="Vaulot D."/>
            <person name="Probert I."/>
            <person name="Calteau A."/>
            <person name="Gourvil P."/>
            <person name="Marie D."/>
            <person name="Grebert T."/>
            <person name="Bouchier C."/>
            <person name="Le Panse S."/>
            <person name="Gachenot M."/>
            <person name="Rodriguez F."/>
            <person name="Garrido J.L."/>
        </authorList>
    </citation>
    <scope>NUCLEOTIDE SEQUENCE [LARGE SCALE GENOMIC DNA]</scope>
    <source>
        <strain evidence="3 4">RCC1774</strain>
    </source>
</reference>
<feature type="compositionally biased region" description="Polar residues" evidence="1">
    <location>
        <begin position="198"/>
        <end position="216"/>
    </location>
</feature>
<feature type="signal peptide" evidence="2">
    <location>
        <begin position="1"/>
        <end position="21"/>
    </location>
</feature>
<feature type="region of interest" description="Disordered" evidence="1">
    <location>
        <begin position="190"/>
        <end position="218"/>
    </location>
</feature>
<name>A0A2W1JPC0_9CYAN</name>
<feature type="chain" id="PRO_5016108037" description="F5/8 type C domain-containing protein" evidence="2">
    <location>
        <begin position="22"/>
        <end position="346"/>
    </location>
</feature>
<dbReference type="RefSeq" id="WP_110984487.1">
    <property type="nucleotide sequence ID" value="NZ_CAWNWM010000001.1"/>
</dbReference>
<evidence type="ECO:0000256" key="1">
    <source>
        <dbReference type="SAM" id="MobiDB-lite"/>
    </source>
</evidence>
<evidence type="ECO:0008006" key="5">
    <source>
        <dbReference type="Google" id="ProtNLM"/>
    </source>
</evidence>
<evidence type="ECO:0000313" key="4">
    <source>
        <dbReference type="Proteomes" id="UP000248857"/>
    </source>
</evidence>
<evidence type="ECO:0000256" key="2">
    <source>
        <dbReference type="SAM" id="SignalP"/>
    </source>
</evidence>
<sequence>MRNFKVLFSLLFSVSIVPALAQVSRAETYQGVDFPQGEISFADRVVRLNYNAAGGKVSGKNREASHALGIPDKKYVSLGNATDLATSSDLILEFTNNRLVDRQGPDLYIFETGPAVEATSVEVSVDGTTWYALGRIEGSTRSIDLANYQLPQNAQYRFVRLRDYPDGNTSGSPYAGPDIDAVGAIGTVAATPGAPVSQDGNQPQRQPSQGSANAQKGSCPLTESVFTAMGNPNYSMMFAPASGEFASVPYTVTIGHTQRGPIDLFDYSASVGYPSPSLNLRKDRGQTNSRSFSIYFFDANLRPAYDGETATYAFVSGLGAYDYYSNVDTGSRTNEMGSVMWKRSCS</sequence>
<keyword evidence="4" id="KW-1185">Reference proteome</keyword>
<accession>A0A2W1JPC0</accession>
<evidence type="ECO:0000313" key="3">
    <source>
        <dbReference type="EMBL" id="PZD75149.1"/>
    </source>
</evidence>
<dbReference type="Proteomes" id="UP000248857">
    <property type="component" value="Unassembled WGS sequence"/>
</dbReference>
<dbReference type="OrthoDB" id="566488at2"/>
<gene>
    <name evidence="3" type="ORF">C1752_00524</name>
</gene>
<protein>
    <recommendedName>
        <fullName evidence="5">F5/8 type C domain-containing protein</fullName>
    </recommendedName>
</protein>
<dbReference type="EMBL" id="PQWO01000001">
    <property type="protein sequence ID" value="PZD75149.1"/>
    <property type="molecule type" value="Genomic_DNA"/>
</dbReference>
<organism evidence="3 4">
    <name type="scientific">Acaryochloris thomasi RCC1774</name>
    <dbReference type="NCBI Taxonomy" id="1764569"/>
    <lineage>
        <taxon>Bacteria</taxon>
        <taxon>Bacillati</taxon>
        <taxon>Cyanobacteriota</taxon>
        <taxon>Cyanophyceae</taxon>
        <taxon>Acaryochloridales</taxon>
        <taxon>Acaryochloridaceae</taxon>
        <taxon>Acaryochloris</taxon>
        <taxon>Acaryochloris thomasi</taxon>
    </lineage>
</organism>
<comment type="caution">
    <text evidence="3">The sequence shown here is derived from an EMBL/GenBank/DDBJ whole genome shotgun (WGS) entry which is preliminary data.</text>
</comment>
<keyword evidence="2" id="KW-0732">Signal</keyword>
<dbReference type="AlphaFoldDB" id="A0A2W1JPC0"/>